<feature type="disulfide bond" evidence="12">
    <location>
        <begin position="2095"/>
        <end position="2110"/>
    </location>
</feature>
<feature type="region of interest" description="Disordered" evidence="13">
    <location>
        <begin position="1371"/>
        <end position="1391"/>
    </location>
</feature>
<dbReference type="Proteomes" id="UP000828390">
    <property type="component" value="Unassembled WGS sequence"/>
</dbReference>
<comment type="subcellular location">
    <subcellularLocation>
        <location evidence="1">Cell membrane</location>
        <topology evidence="1">Single-pass type II membrane protein</topology>
    </subcellularLocation>
</comment>
<feature type="region of interest" description="Disordered" evidence="13">
    <location>
        <begin position="1736"/>
        <end position="1760"/>
    </location>
</feature>
<evidence type="ECO:0000313" key="19">
    <source>
        <dbReference type="EMBL" id="KAH3713729.1"/>
    </source>
</evidence>
<dbReference type="InterPro" id="IPR018114">
    <property type="entry name" value="TRYPSIN_HIS"/>
</dbReference>
<feature type="region of interest" description="Disordered" evidence="13">
    <location>
        <begin position="1622"/>
        <end position="1660"/>
    </location>
</feature>
<comment type="caution">
    <text evidence="12">Lacks conserved residue(s) required for the propagation of feature annotation.</text>
</comment>
<dbReference type="GO" id="GO:0005886">
    <property type="term" value="C:plasma membrane"/>
    <property type="evidence" value="ECO:0007669"/>
    <property type="project" value="UniProtKB-SubCell"/>
</dbReference>
<keyword evidence="9 12" id="KW-1015">Disulfide bond</keyword>
<keyword evidence="3 14" id="KW-0812">Transmembrane</keyword>
<evidence type="ECO:0000256" key="3">
    <source>
        <dbReference type="ARBA" id="ARBA00022692"/>
    </source>
</evidence>
<dbReference type="InterPro" id="IPR020067">
    <property type="entry name" value="Frizzled_dom"/>
</dbReference>
<feature type="disulfide bond" evidence="12">
    <location>
        <begin position="2119"/>
        <end position="2137"/>
    </location>
</feature>
<evidence type="ECO:0000256" key="6">
    <source>
        <dbReference type="ARBA" id="ARBA00022968"/>
    </source>
</evidence>
<dbReference type="Pfam" id="PF00089">
    <property type="entry name" value="Trypsin"/>
    <property type="match status" value="1"/>
</dbReference>
<evidence type="ECO:0000256" key="1">
    <source>
        <dbReference type="ARBA" id="ARBA00004401"/>
    </source>
</evidence>
<feature type="domain" description="MAM" evidence="17">
    <location>
        <begin position="2597"/>
        <end position="2771"/>
    </location>
</feature>
<evidence type="ECO:0000259" key="15">
    <source>
        <dbReference type="PROSITE" id="PS50024"/>
    </source>
</evidence>
<dbReference type="PROSITE" id="PS50068">
    <property type="entry name" value="LDLRA_2"/>
    <property type="match status" value="6"/>
</dbReference>
<evidence type="ECO:0000256" key="14">
    <source>
        <dbReference type="SAM" id="Phobius"/>
    </source>
</evidence>
<feature type="region of interest" description="Disordered" evidence="13">
    <location>
        <begin position="394"/>
        <end position="451"/>
    </location>
</feature>
<name>A0A9D4HB66_DREPO</name>
<dbReference type="PROSITE" id="PS50024">
    <property type="entry name" value="SEA"/>
    <property type="match status" value="1"/>
</dbReference>
<dbReference type="InterPro" id="IPR035986">
    <property type="entry name" value="PKD_dom_sf"/>
</dbReference>
<dbReference type="SUPFAM" id="SSF49299">
    <property type="entry name" value="PKD domain"/>
    <property type="match status" value="1"/>
</dbReference>
<evidence type="ECO:0000256" key="7">
    <source>
        <dbReference type="ARBA" id="ARBA00022989"/>
    </source>
</evidence>
<dbReference type="InterPro" id="IPR036364">
    <property type="entry name" value="SEA_dom_sf"/>
</dbReference>
<feature type="compositionally biased region" description="Polar residues" evidence="13">
    <location>
        <begin position="1518"/>
        <end position="1541"/>
    </location>
</feature>
<dbReference type="InterPro" id="IPR000082">
    <property type="entry name" value="SEA_dom"/>
</dbReference>
<dbReference type="SMART" id="SM00192">
    <property type="entry name" value="LDLa"/>
    <property type="match status" value="6"/>
</dbReference>
<dbReference type="Pfam" id="PF00057">
    <property type="entry name" value="Ldl_recept_a"/>
    <property type="match status" value="4"/>
</dbReference>
<dbReference type="SUPFAM" id="SSF82671">
    <property type="entry name" value="SEA domain"/>
    <property type="match status" value="1"/>
</dbReference>
<keyword evidence="4" id="KW-0378">Hydrolase</keyword>
<dbReference type="EMBL" id="JAIWYP010000014">
    <property type="protein sequence ID" value="KAH3713729.1"/>
    <property type="molecule type" value="Genomic_DNA"/>
</dbReference>
<evidence type="ECO:0000256" key="9">
    <source>
        <dbReference type="ARBA" id="ARBA00023157"/>
    </source>
</evidence>
<keyword evidence="8 14" id="KW-0472">Membrane</keyword>
<feature type="compositionally biased region" description="Polar residues" evidence="13">
    <location>
        <begin position="427"/>
        <end position="451"/>
    </location>
</feature>
<feature type="domain" description="SEA" evidence="15">
    <location>
        <begin position="179"/>
        <end position="301"/>
    </location>
</feature>
<feature type="compositionally biased region" description="Polar residues" evidence="13">
    <location>
        <begin position="411"/>
        <end position="420"/>
    </location>
</feature>
<dbReference type="SMART" id="SM00063">
    <property type="entry name" value="FRI"/>
    <property type="match status" value="2"/>
</dbReference>
<feature type="region of interest" description="Disordered" evidence="13">
    <location>
        <begin position="1516"/>
        <end position="1541"/>
    </location>
</feature>
<dbReference type="SUPFAM" id="SSF57424">
    <property type="entry name" value="LDL receptor-like module"/>
    <property type="match status" value="4"/>
</dbReference>
<dbReference type="InterPro" id="IPR013320">
    <property type="entry name" value="ConA-like_dom_sf"/>
</dbReference>
<evidence type="ECO:0000259" key="17">
    <source>
        <dbReference type="PROSITE" id="PS50060"/>
    </source>
</evidence>
<evidence type="ECO:0000259" key="16">
    <source>
        <dbReference type="PROSITE" id="PS50038"/>
    </source>
</evidence>
<dbReference type="InterPro" id="IPR009003">
    <property type="entry name" value="Peptidase_S1_PA"/>
</dbReference>
<organism evidence="19 20">
    <name type="scientific">Dreissena polymorpha</name>
    <name type="common">Zebra mussel</name>
    <name type="synonym">Mytilus polymorpha</name>
    <dbReference type="NCBI Taxonomy" id="45954"/>
    <lineage>
        <taxon>Eukaryota</taxon>
        <taxon>Metazoa</taxon>
        <taxon>Spiralia</taxon>
        <taxon>Lophotrochozoa</taxon>
        <taxon>Mollusca</taxon>
        <taxon>Bivalvia</taxon>
        <taxon>Autobranchia</taxon>
        <taxon>Heteroconchia</taxon>
        <taxon>Euheterodonta</taxon>
        <taxon>Imparidentia</taxon>
        <taxon>Neoheterodontei</taxon>
        <taxon>Myida</taxon>
        <taxon>Dreissenoidea</taxon>
        <taxon>Dreissenidae</taxon>
        <taxon>Dreissena</taxon>
    </lineage>
</organism>
<dbReference type="Gene3D" id="4.10.400.10">
    <property type="entry name" value="Low-density Lipoprotein Receptor"/>
    <property type="match status" value="5"/>
</dbReference>
<dbReference type="Gene3D" id="2.60.120.200">
    <property type="match status" value="2"/>
</dbReference>
<dbReference type="CDD" id="cd07066">
    <property type="entry name" value="CRD_FZ"/>
    <property type="match status" value="2"/>
</dbReference>
<keyword evidence="20" id="KW-1185">Reference proteome</keyword>
<dbReference type="SUPFAM" id="SSF63501">
    <property type="entry name" value="Frizzled cysteine-rich domain"/>
    <property type="match status" value="2"/>
</dbReference>
<accession>A0A9D4HB66</accession>
<evidence type="ECO:0008006" key="21">
    <source>
        <dbReference type="Google" id="ProtNLM"/>
    </source>
</evidence>
<sequence>MLLFGWLDPGFNDRSVVVRQRRAALKRQKAKDVIHEKLSDAKEDLKRIKSNGYTHELQKCTGVCTSARDPRHDAETDSYTSNTKRCSGKSVATGDQKCLEDTQSNCETVSAHKGHEPGKDHLRQCTKASGRPLRFRTHIRVFVSIFVLGVLTGAAVILALKLKNGNSRDSAQSSKNNISSYYAPGLWLIEGTLDLRQDFKPDLYDPTSELYRNTSSAFIAEMDRIMSTSPYSFAYAGTELLGFSPGSIKCQFRMRNKDTNVKPLPEPDQYTAQVARHIRDVSKTSRLPIDESTITLQAILSPFTKERSIHTTKSFFRTSDLPSTTAKLLTNDNDKRETTETTPLTKTDNSLISMITQPNIKQTETTYSSSIQAETFSDHHAVLSDITTDMRQTQHAGRYKVTQPNLIADNPNASEAGNNITDEKTNRSNVSSNTTDAPSENKQSMRSQSTVKDQLFSDISNTNDSVPTSPTSFFGTKDSFQNMTINNDLISPDKSKSAYTDSILKTNTTVDNDLVSESSRTEFVPVPERHENMNGKIAVHGDVSETHDTSDIYEETYLFRPADNDTNGDETRSINVSVITSATGSKSESNLTAKLDFHRLRSNATSDIFNDDTFTANVTAPGFENKTLYYETNASSQIRLIEKKSSLASVNESFPDEIISDHQHFTEHNETYFETTHGIKTFENITDYTYTKQPSDKIQRPEILKTLSDNAISNEDKEFGTMLKSNITQKNATKVPSIIDYKLSRNVTLNVNDVERNLVTNSSTVGSTLRTESTITTATMSYISDSTECTSEQRNATADKGIRNSSVVSENINTSDFIDTKQSITELERTTRTTLYGGKLTSETITNKDDRKLLGTPTVGKQITSRIPRNELQSTSNQYTEHTTNIDLDQSTEVQETEKVQKAFDVEVNYTSHNMINETTDAFENGTVNNSFSGDFNNYTNYTLQNLINNSTTNVFENSINTLSGDLNNNTAFSVTNASYKLTSFSVGMSINNPSSNSNLDKQSFTVSNKSVGKTTARDASNDTGFIHDILDQSTYSTTNDNSLNFSEVDKKLFTKNNTFENTTSNHFEYIQVNDTTPNFNETQEVNLNDNKMQTGTTSFELRTDNLPELTYQTLSNHLNLAIDKTTDNELLKNKSYDNRTILSTNMELLKNNSSENLTMSLINMELLKINSSESRIVSSTNMELLKNNSSENLTISSTNMELLKSNTFESRTMSSTNVGLLKNNSLEKKTMSSTNMELLKTLSSENRTMSSTSMELLKNNSPENLTMSSTNMELHENNSPEDLTMPSTNIELLKNNSPENRTMSSPDIELLKNNSPENLTVSSTNMELLKNNTSENRTMSSTNMELLKNNSPENRTMSSTNMELLKNNTSENRTMPSTNMELLKNNSPENRTMSSTNMELLKNNSPENRPMSSTTMELLKNNSPENRTMSSTNMELLKNYSPGNRTMSSTNMELLKTNSSQNRTMSSTNMELLKNNSSENRTMSSVNIKSLKNNSSENRTMSSTKVGFLKNNRSENRTMSSTNMELPKSNSSENRTMSSTNVRNTNLTSEGLQSTLRYYSSKVLTKYLNTTNSTNTRTEMSNIVPVFKTEEENTENNAKKAKHRDLKSNSIKSLNETNKNLNENTISVSPNYDEIKSNSIRPPFQDPVTESNLPTHDNYEKKIESKSEWLQTTEIYRQQKSKVESTKVLTIWTSTKIIASANEAIQTATTMAPIKTTKNTTLNHVEIQTSVKDQPPIANAGKDIDAKESDGPVTLDGSKSSDDHAIVSYHWSLVAPEGVQLDILGLRTSVATVTKLAPGMYTFGLTVTDTAGQKSIDYVTVTVEKESTIATTMADTCLPVSVRTCASRGFTHTVFPNLLGQLNEAEAESYFTSASRSIANQLCQEYALTYLCSLYFPKCDLETGSQSFPCRSLCQEAVATCGDYFHNPINCDYFMDMDCVGMTTTTLAPITTTQSPRCEKTTHWQCRDIGFEMTQFPNHFNEPDQSSAMQSFAYFESIIESRCHRDSLFFICSIQFPKCADGIQYKPCRKLCQDVTATCTDIAMFFNCNNFQEINCIAPQKSNLLSGRMHNKVCTPHEFACQKVNKCIPSGKVCNVVNDCSDWSDEMQCVCNQYQFKCDMGMCIKSYQRCDGKLDCPDNSDEKDCNGCTHGQVACPSGKCIMSEWMCDGRSECEDGWDEFNCDVCPRNKFMCKDENRTCIPLDRKCNGHPDCPDGFDEFECISDENGMLQLPIRKTTLPICASSWDETKGDVTCELLGHGPYIDKTDVFSNMHTLIDLSPDGGMTSVLGPIRITHSCPENKGLRVNCQPKGCGKRMVYLNRFIVNGENAEPGTWPWQAALYFGNQYFCGGTLINREFVLTAAHCVDRYTGEFSLLTVKLGANNREHSETTQRVIKVEAIKPHSDHVYFERNDIALLQLESPVEYTTYIQPICLPEATEPLPLYSTCFTVGWGKVKWNGDYADVLQQLKMTLWDTNKCNSSIAWNGDIFETFMCAGYYSGIRSICKSDSGGPLLCLDGQKTWKLRGINSYVANYCNMTERPNVFTNVAMYLDWINDRTECKFRCDNGKCLYNKDFICDRVNNCGDNSDETRICNRTVTCDFDDKFLCGYQYKGWDVGFDNRRSSSTEIEGQLHTQSNVPQFDNTFGRYPGHFFYGKLKTVTEAELLSPKFTVYGQTCVRFAFYMRGKLYPPIGLAVHLQEFFNRTDYSTTLKRWPDAITLLYERDEWRTGYFDITYEESREFREFRLKFTSGELLKTAVDDVQIRPGMCKNVLCNSDREFWCRGIGREEDKCIPKQARCNLVVDCNSQQDELQCTKQDSYLCTFENGNLCGLRQEVGDGTDWWLVNATFVQEELDNKGFRDHTSGSNEGRMFFISAYGIQSSSHIFMRQVFRLNNVQHCFSFYYQMKADINFNIY</sequence>
<dbReference type="Pfam" id="PF01392">
    <property type="entry name" value="Fz"/>
    <property type="match status" value="2"/>
</dbReference>
<keyword evidence="5" id="KW-0720">Serine protease</keyword>
<comment type="caution">
    <text evidence="19">The sequence shown here is derived from an EMBL/GenBank/DDBJ whole genome shotgun (WGS) entry which is preliminary data.</text>
</comment>
<evidence type="ECO:0000256" key="8">
    <source>
        <dbReference type="ARBA" id="ARBA00023136"/>
    </source>
</evidence>
<dbReference type="SMART" id="SM00137">
    <property type="entry name" value="MAM"/>
    <property type="match status" value="1"/>
</dbReference>
<feature type="transmembrane region" description="Helical" evidence="14">
    <location>
        <begin position="141"/>
        <end position="160"/>
    </location>
</feature>
<dbReference type="SUPFAM" id="SSF49899">
    <property type="entry name" value="Concanavalin A-like lectins/glucanases"/>
    <property type="match status" value="2"/>
</dbReference>
<feature type="domain" description="MAM" evidence="17">
    <location>
        <begin position="2820"/>
        <end position="2906"/>
    </location>
</feature>
<reference evidence="19" key="2">
    <citation type="submission" date="2020-11" db="EMBL/GenBank/DDBJ databases">
        <authorList>
            <person name="McCartney M.A."/>
            <person name="Auch B."/>
            <person name="Kono T."/>
            <person name="Mallez S."/>
            <person name="Becker A."/>
            <person name="Gohl D.M."/>
            <person name="Silverstein K.A.T."/>
            <person name="Koren S."/>
            <person name="Bechman K.B."/>
            <person name="Herman A."/>
            <person name="Abrahante J.E."/>
            <person name="Garbe J."/>
        </authorList>
    </citation>
    <scope>NUCLEOTIDE SEQUENCE</scope>
    <source>
        <strain evidence="19">Duluth1</strain>
        <tissue evidence="19">Whole animal</tissue>
    </source>
</reference>
<evidence type="ECO:0000313" key="20">
    <source>
        <dbReference type="Proteomes" id="UP000828390"/>
    </source>
</evidence>
<evidence type="ECO:0000256" key="4">
    <source>
        <dbReference type="ARBA" id="ARBA00022801"/>
    </source>
</evidence>
<dbReference type="PROSITE" id="PS01209">
    <property type="entry name" value="LDLRA_1"/>
    <property type="match status" value="1"/>
</dbReference>
<feature type="disulfide bond" evidence="12">
    <location>
        <begin position="2156"/>
        <end position="2174"/>
    </location>
</feature>
<feature type="disulfide bond" evidence="11">
    <location>
        <begin position="1884"/>
        <end position="1922"/>
    </location>
</feature>
<feature type="disulfide bond" evidence="12">
    <location>
        <begin position="2799"/>
        <end position="2814"/>
    </location>
</feature>
<dbReference type="Gene3D" id="1.10.2000.10">
    <property type="entry name" value="Frizzled cysteine-rich domain"/>
    <property type="match status" value="2"/>
</dbReference>
<proteinExistence type="predicted"/>
<feature type="disulfide bond" evidence="12">
    <location>
        <begin position="2131"/>
        <end position="2146"/>
    </location>
</feature>
<feature type="non-terminal residue" evidence="19">
    <location>
        <position position="1"/>
    </location>
</feature>
<dbReference type="PANTHER" id="PTHR24252">
    <property type="entry name" value="ACROSIN-RELATED"/>
    <property type="match status" value="1"/>
</dbReference>
<feature type="disulfide bond" evidence="12">
    <location>
        <begin position="2207"/>
        <end position="2222"/>
    </location>
</feature>
<feature type="disulfide bond" evidence="12">
    <location>
        <begin position="2149"/>
        <end position="2161"/>
    </location>
</feature>
<dbReference type="CDD" id="cd00146">
    <property type="entry name" value="PKD"/>
    <property type="match status" value="1"/>
</dbReference>
<feature type="disulfide bond" evidence="11">
    <location>
        <begin position="1967"/>
        <end position="2013"/>
    </location>
</feature>
<feature type="domain" description="Peptidase S1" evidence="18">
    <location>
        <begin position="2324"/>
        <end position="2559"/>
    </location>
</feature>
<dbReference type="InterPro" id="IPR036790">
    <property type="entry name" value="Frizzled_dom_sf"/>
</dbReference>
<feature type="domain" description="FZ" evidence="16">
    <location>
        <begin position="1833"/>
        <end position="1943"/>
    </location>
</feature>
<evidence type="ECO:0000256" key="11">
    <source>
        <dbReference type="PROSITE-ProRule" id="PRU00090"/>
    </source>
</evidence>
<dbReference type="FunFam" id="2.40.10.10:FF:000003">
    <property type="entry name" value="Transmembrane serine protease 3"/>
    <property type="match status" value="1"/>
</dbReference>
<dbReference type="InterPro" id="IPR043504">
    <property type="entry name" value="Peptidase_S1_PA_chymotrypsin"/>
</dbReference>
<dbReference type="Pfam" id="PF22352">
    <property type="entry name" value="K319L-like_PKD"/>
    <property type="match status" value="1"/>
</dbReference>
<evidence type="ECO:0000256" key="2">
    <source>
        <dbReference type="ARBA" id="ARBA00022670"/>
    </source>
</evidence>
<keyword evidence="6" id="KW-0735">Signal-anchor</keyword>
<evidence type="ECO:0000256" key="5">
    <source>
        <dbReference type="ARBA" id="ARBA00022825"/>
    </source>
</evidence>
<reference evidence="19" key="1">
    <citation type="journal article" date="2019" name="bioRxiv">
        <title>The Genome of the Zebra Mussel, Dreissena polymorpha: A Resource for Invasive Species Research.</title>
        <authorList>
            <person name="McCartney M.A."/>
            <person name="Auch B."/>
            <person name="Kono T."/>
            <person name="Mallez S."/>
            <person name="Zhang Y."/>
            <person name="Obille A."/>
            <person name="Becker A."/>
            <person name="Abrahante J.E."/>
            <person name="Garbe J."/>
            <person name="Badalamenti J.P."/>
            <person name="Herman A."/>
            <person name="Mangelson H."/>
            <person name="Liachko I."/>
            <person name="Sullivan S."/>
            <person name="Sone E.D."/>
            <person name="Koren S."/>
            <person name="Silverstein K.A.T."/>
            <person name="Beckman K.B."/>
            <person name="Gohl D.M."/>
        </authorList>
    </citation>
    <scope>NUCLEOTIDE SEQUENCE</scope>
    <source>
        <strain evidence="19">Duluth1</strain>
        <tissue evidence="19">Whole animal</tissue>
    </source>
</reference>
<evidence type="ECO:0000256" key="12">
    <source>
        <dbReference type="PROSITE-ProRule" id="PRU00124"/>
    </source>
</evidence>
<dbReference type="PANTHER" id="PTHR24252:SF7">
    <property type="entry name" value="HYALIN"/>
    <property type="match status" value="1"/>
</dbReference>
<dbReference type="InterPro" id="IPR002172">
    <property type="entry name" value="LDrepeatLR_classA_rpt"/>
</dbReference>
<feature type="disulfide bond" evidence="11">
    <location>
        <begin position="2033"/>
        <end position="2057"/>
    </location>
</feature>
<dbReference type="Gene3D" id="2.60.40.10">
    <property type="entry name" value="Immunoglobulins"/>
    <property type="match status" value="1"/>
</dbReference>
<dbReference type="SMART" id="SM00020">
    <property type="entry name" value="Tryp_SPc"/>
    <property type="match status" value="1"/>
</dbReference>
<dbReference type="InterPro" id="IPR023415">
    <property type="entry name" value="LDLR_class-A_CS"/>
</dbReference>
<feature type="domain" description="FZ" evidence="16">
    <location>
        <begin position="1954"/>
        <end position="2078"/>
    </location>
</feature>
<feature type="region of interest" description="Disordered" evidence="13">
    <location>
        <begin position="1296"/>
        <end position="1320"/>
    </location>
</feature>
<evidence type="ECO:0000256" key="10">
    <source>
        <dbReference type="ARBA" id="ARBA00023180"/>
    </source>
</evidence>
<feature type="disulfide bond" evidence="12">
    <location>
        <begin position="2112"/>
        <end position="2124"/>
    </location>
</feature>
<keyword evidence="2" id="KW-0645">Protease</keyword>
<dbReference type="PROSITE" id="PS50060">
    <property type="entry name" value="MAM_2"/>
    <property type="match status" value="2"/>
</dbReference>
<keyword evidence="7 14" id="KW-1133">Transmembrane helix</keyword>
<dbReference type="Pfam" id="PF00629">
    <property type="entry name" value="MAM"/>
    <property type="match status" value="2"/>
</dbReference>
<dbReference type="SUPFAM" id="SSF50494">
    <property type="entry name" value="Trypsin-like serine proteases"/>
    <property type="match status" value="1"/>
</dbReference>
<dbReference type="PROSITE" id="PS50038">
    <property type="entry name" value="FZ"/>
    <property type="match status" value="2"/>
</dbReference>
<dbReference type="GO" id="GO:0006508">
    <property type="term" value="P:proteolysis"/>
    <property type="evidence" value="ECO:0007669"/>
    <property type="project" value="UniProtKB-KW"/>
</dbReference>
<dbReference type="InterPro" id="IPR001254">
    <property type="entry name" value="Trypsin_dom"/>
</dbReference>
<dbReference type="PRINTS" id="PR00261">
    <property type="entry name" value="LDLRECEPTOR"/>
</dbReference>
<dbReference type="CDD" id="cd00190">
    <property type="entry name" value="Tryp_SPc"/>
    <property type="match status" value="1"/>
</dbReference>
<protein>
    <recommendedName>
        <fullName evidence="21">FZ domain-containing protein</fullName>
    </recommendedName>
</protein>
<evidence type="ECO:0000259" key="18">
    <source>
        <dbReference type="PROSITE" id="PS50240"/>
    </source>
</evidence>
<dbReference type="PROSITE" id="PS00134">
    <property type="entry name" value="TRYPSIN_HIS"/>
    <property type="match status" value="1"/>
</dbReference>
<dbReference type="PROSITE" id="PS50240">
    <property type="entry name" value="TRYPSIN_DOM"/>
    <property type="match status" value="1"/>
</dbReference>
<dbReference type="Gene3D" id="2.40.10.10">
    <property type="entry name" value="Trypsin-like serine proteases"/>
    <property type="match status" value="1"/>
</dbReference>
<dbReference type="InterPro" id="IPR013783">
    <property type="entry name" value="Ig-like_fold"/>
</dbReference>
<dbReference type="GO" id="GO:0004252">
    <property type="term" value="F:serine-type endopeptidase activity"/>
    <property type="evidence" value="ECO:0007669"/>
    <property type="project" value="InterPro"/>
</dbReference>
<dbReference type="CDD" id="cd00112">
    <property type="entry name" value="LDLa"/>
    <property type="match status" value="5"/>
</dbReference>
<feature type="disulfide bond" evidence="12">
    <location>
        <begin position="2168"/>
        <end position="2183"/>
    </location>
</feature>
<dbReference type="InterPro" id="IPR036055">
    <property type="entry name" value="LDL_receptor-like_sf"/>
</dbReference>
<keyword evidence="10" id="KW-0325">Glycoprotein</keyword>
<feature type="compositionally biased region" description="Polar residues" evidence="13">
    <location>
        <begin position="1296"/>
        <end position="1306"/>
    </location>
</feature>
<evidence type="ECO:0000256" key="13">
    <source>
        <dbReference type="SAM" id="MobiDB-lite"/>
    </source>
</evidence>
<dbReference type="FunFam" id="2.60.40.10:FF:000061">
    <property type="entry name" value="Dyslexia-associated protein KIAA0319 homolog"/>
    <property type="match status" value="1"/>
</dbReference>
<dbReference type="InterPro" id="IPR000998">
    <property type="entry name" value="MAM_dom"/>
</dbReference>
<gene>
    <name evidence="19" type="ORF">DPMN_073531</name>
</gene>
<feature type="disulfide bond" evidence="11">
    <location>
        <begin position="1959"/>
        <end position="2020"/>
    </location>
</feature>